<evidence type="ECO:0000313" key="9">
    <source>
        <dbReference type="EMBL" id="CAD9454643.1"/>
    </source>
</evidence>
<keyword evidence="2 3" id="KW-0560">Oxidoreductase</keyword>
<dbReference type="GO" id="GO:0005737">
    <property type="term" value="C:cytoplasm"/>
    <property type="evidence" value="ECO:0007669"/>
    <property type="project" value="TreeGrafter"/>
</dbReference>
<dbReference type="PANTHER" id="PTHR43570:SF16">
    <property type="entry name" value="ALDEHYDE DEHYDROGENASE TYPE III, ISOFORM Q"/>
    <property type="match status" value="1"/>
</dbReference>
<dbReference type="InterPro" id="IPR016161">
    <property type="entry name" value="Ald_DH/histidinol_DH"/>
</dbReference>
<organism evidence="9">
    <name type="scientific">Octactis speculum</name>
    <dbReference type="NCBI Taxonomy" id="3111310"/>
    <lineage>
        <taxon>Eukaryota</taxon>
        <taxon>Sar</taxon>
        <taxon>Stramenopiles</taxon>
        <taxon>Ochrophyta</taxon>
        <taxon>Dictyochophyceae</taxon>
        <taxon>Dictyochales</taxon>
        <taxon>Dictyochaceae</taxon>
        <taxon>Octactis</taxon>
    </lineage>
</organism>
<dbReference type="GO" id="GO:0006081">
    <property type="term" value="P:aldehyde metabolic process"/>
    <property type="evidence" value="ECO:0007669"/>
    <property type="project" value="InterPro"/>
</dbReference>
<dbReference type="EMBL" id="HBGS01043467">
    <property type="protein sequence ID" value="CAD9454643.1"/>
    <property type="molecule type" value="Transcribed_RNA"/>
</dbReference>
<evidence type="ECO:0000259" key="8">
    <source>
        <dbReference type="Pfam" id="PF00171"/>
    </source>
</evidence>
<reference evidence="9" key="1">
    <citation type="submission" date="2021-01" db="EMBL/GenBank/DDBJ databases">
        <authorList>
            <person name="Corre E."/>
            <person name="Pelletier E."/>
            <person name="Niang G."/>
            <person name="Scheremetjew M."/>
            <person name="Finn R."/>
            <person name="Kale V."/>
            <person name="Holt S."/>
            <person name="Cochrane G."/>
            <person name="Meng A."/>
            <person name="Brown T."/>
            <person name="Cohen L."/>
        </authorList>
    </citation>
    <scope>NUCLEOTIDE SEQUENCE</scope>
    <source>
        <strain evidence="9">CCMP1381</strain>
    </source>
</reference>
<evidence type="ECO:0000256" key="3">
    <source>
        <dbReference type="PIRNR" id="PIRNR036492"/>
    </source>
</evidence>
<evidence type="ECO:0000256" key="5">
    <source>
        <dbReference type="PROSITE-ProRule" id="PRU10007"/>
    </source>
</evidence>
<dbReference type="PANTHER" id="PTHR43570">
    <property type="entry name" value="ALDEHYDE DEHYDROGENASE"/>
    <property type="match status" value="1"/>
</dbReference>
<feature type="compositionally biased region" description="Low complexity" evidence="7">
    <location>
        <begin position="13"/>
        <end position="27"/>
    </location>
</feature>
<dbReference type="PIRSF" id="PIRSF036492">
    <property type="entry name" value="ALDH"/>
    <property type="match status" value="1"/>
</dbReference>
<evidence type="ECO:0000256" key="4">
    <source>
        <dbReference type="PIRSR" id="PIRSR036492-1"/>
    </source>
</evidence>
<dbReference type="SUPFAM" id="SSF53720">
    <property type="entry name" value="ALDH-like"/>
    <property type="match status" value="1"/>
</dbReference>
<sequence length="493" mass="53023">MGNLCTANEEGRPALPSSSAPETSSTPLDEKVRTAFNAQREFFATGKTRDLAWRKEQIQLLMQAVMANKDKFSEAQAKDGVCPSDFTGASGLVAGSAMYYLANIDRWAANKELNDTISPERTNGIDCDWVRVMEPKGVVLNIAPWNAPALLSVLPCLGALAAGNCCVIKPSETTPATAALLREVIAEKMSPSVMTVVEGGPTVSEGLIDLGFDHIMFTGGPAIAKLVMARAAKTLTPVTLELGGKNPVLVDEMDDDMLKAAVTEIIGTKAAFSGQFCQCHDIVLVMDSMWDKFIAALEAGIAALKERRMARLVNARQFERVKRMLENHKGKAVPAVPEYDADKLCIPVTAIVEPAADDEVMLEEVFGPLWCVLRTKSIDDAIAFANRIPTGKPLVSYYYGASQEHADSWQGRTSSGCLAINCGPMRLQSNFEAAIHGVGNSGMGGASLWGEHVFNTFSHAKFAVRTKFNEKTQPAFAGSIWSGPPGTYKPASL</sequence>
<evidence type="ECO:0000256" key="7">
    <source>
        <dbReference type="SAM" id="MobiDB-lite"/>
    </source>
</evidence>
<name>A0A7S2GK63_9STRA</name>
<dbReference type="InterPro" id="IPR012394">
    <property type="entry name" value="Aldehyde_DH_NAD(P)"/>
</dbReference>
<comment type="similarity">
    <text evidence="1 3 6">Belongs to the aldehyde dehydrogenase family.</text>
</comment>
<dbReference type="Gene3D" id="3.40.605.10">
    <property type="entry name" value="Aldehyde Dehydrogenase, Chain A, domain 1"/>
    <property type="match status" value="1"/>
</dbReference>
<dbReference type="AlphaFoldDB" id="A0A7S2GK63"/>
<protein>
    <recommendedName>
        <fullName evidence="3">Aldehyde dehydrogenase</fullName>
    </recommendedName>
</protein>
<dbReference type="PROSITE" id="PS00687">
    <property type="entry name" value="ALDEHYDE_DEHYDR_GLU"/>
    <property type="match status" value="1"/>
</dbReference>
<dbReference type="InterPro" id="IPR015590">
    <property type="entry name" value="Aldehyde_DH_dom"/>
</dbReference>
<gene>
    <name evidence="9" type="ORF">DSPE1174_LOCUS22442</name>
</gene>
<feature type="active site" evidence="4 5">
    <location>
        <position position="241"/>
    </location>
</feature>
<dbReference type="InterPro" id="IPR029510">
    <property type="entry name" value="Ald_DH_CS_GLU"/>
</dbReference>
<dbReference type="InterPro" id="IPR016163">
    <property type="entry name" value="Ald_DH_C"/>
</dbReference>
<proteinExistence type="inferred from homology"/>
<evidence type="ECO:0000256" key="6">
    <source>
        <dbReference type="RuleBase" id="RU003345"/>
    </source>
</evidence>
<feature type="domain" description="Aldehyde dehydrogenase" evidence="8">
    <location>
        <begin position="30"/>
        <end position="461"/>
    </location>
</feature>
<dbReference type="InterPro" id="IPR016162">
    <property type="entry name" value="Ald_DH_N"/>
</dbReference>
<dbReference type="GO" id="GO:0004029">
    <property type="term" value="F:aldehyde dehydrogenase (NAD+) activity"/>
    <property type="evidence" value="ECO:0007669"/>
    <property type="project" value="TreeGrafter"/>
</dbReference>
<evidence type="ECO:0000256" key="2">
    <source>
        <dbReference type="ARBA" id="ARBA00023002"/>
    </source>
</evidence>
<feature type="region of interest" description="Disordered" evidence="7">
    <location>
        <begin position="1"/>
        <end position="29"/>
    </location>
</feature>
<dbReference type="Pfam" id="PF00171">
    <property type="entry name" value="Aldedh"/>
    <property type="match status" value="1"/>
</dbReference>
<accession>A0A7S2GK63</accession>
<dbReference type="Gene3D" id="3.40.309.10">
    <property type="entry name" value="Aldehyde Dehydrogenase, Chain A, domain 2"/>
    <property type="match status" value="1"/>
</dbReference>
<feature type="active site" evidence="4">
    <location>
        <position position="277"/>
    </location>
</feature>
<evidence type="ECO:0000256" key="1">
    <source>
        <dbReference type="ARBA" id="ARBA00009986"/>
    </source>
</evidence>